<dbReference type="GO" id="GO:0000930">
    <property type="term" value="C:gamma-tubulin complex"/>
    <property type="evidence" value="ECO:0007669"/>
    <property type="project" value="TreeGrafter"/>
</dbReference>
<evidence type="ECO:0000256" key="2">
    <source>
        <dbReference type="ARBA" id="ARBA00022490"/>
    </source>
</evidence>
<dbReference type="GO" id="GO:0051225">
    <property type="term" value="P:spindle assembly"/>
    <property type="evidence" value="ECO:0007669"/>
    <property type="project" value="TreeGrafter"/>
</dbReference>
<dbReference type="GO" id="GO:0000278">
    <property type="term" value="P:mitotic cell cycle"/>
    <property type="evidence" value="ECO:0007669"/>
    <property type="project" value="TreeGrafter"/>
</dbReference>
<dbReference type="AlphaFoldDB" id="A0A067PS66"/>
<evidence type="ECO:0000256" key="3">
    <source>
        <dbReference type="ARBA" id="ARBA00022701"/>
    </source>
</evidence>
<dbReference type="GO" id="GO:0043015">
    <property type="term" value="F:gamma-tubulin binding"/>
    <property type="evidence" value="ECO:0007669"/>
    <property type="project" value="InterPro"/>
</dbReference>
<gene>
    <name evidence="8" type="ORF">JAAARDRAFT_47494</name>
</gene>
<feature type="domain" description="Gamma tubulin complex component C-terminal" evidence="7">
    <location>
        <begin position="508"/>
        <end position="892"/>
    </location>
</feature>
<dbReference type="HOGENOM" id="CLU_011863_1_0_1"/>
<dbReference type="GO" id="GO:0007020">
    <property type="term" value="P:microtubule nucleation"/>
    <property type="evidence" value="ECO:0007669"/>
    <property type="project" value="InterPro"/>
</dbReference>
<evidence type="ECO:0000259" key="7">
    <source>
        <dbReference type="Pfam" id="PF04130"/>
    </source>
</evidence>
<dbReference type="GO" id="GO:0051011">
    <property type="term" value="F:microtubule minus-end binding"/>
    <property type="evidence" value="ECO:0007669"/>
    <property type="project" value="TreeGrafter"/>
</dbReference>
<dbReference type="InterPro" id="IPR007259">
    <property type="entry name" value="GCP"/>
</dbReference>
<evidence type="ECO:0000313" key="8">
    <source>
        <dbReference type="EMBL" id="KDQ57579.1"/>
    </source>
</evidence>
<dbReference type="GO" id="GO:0005816">
    <property type="term" value="C:spindle pole body"/>
    <property type="evidence" value="ECO:0007669"/>
    <property type="project" value="UniProtKB-ARBA"/>
</dbReference>
<dbReference type="PANTHER" id="PTHR19302:SF70">
    <property type="entry name" value="GAMMA-TUBULIN COMPLEX COMPONENT 6"/>
    <property type="match status" value="1"/>
</dbReference>
<comment type="similarity">
    <text evidence="1 5">Belongs to the TUBGCP family.</text>
</comment>
<evidence type="ECO:0000256" key="5">
    <source>
        <dbReference type="RuleBase" id="RU363050"/>
    </source>
</evidence>
<evidence type="ECO:0000256" key="4">
    <source>
        <dbReference type="ARBA" id="ARBA00023212"/>
    </source>
</evidence>
<dbReference type="InParanoid" id="A0A067PS66"/>
<dbReference type="InterPro" id="IPR040457">
    <property type="entry name" value="GCP_C"/>
</dbReference>
<dbReference type="EMBL" id="KL197719">
    <property type="protein sequence ID" value="KDQ57579.1"/>
    <property type="molecule type" value="Genomic_DNA"/>
</dbReference>
<feature type="region of interest" description="Disordered" evidence="6">
    <location>
        <begin position="295"/>
        <end position="332"/>
    </location>
</feature>
<dbReference type="OrthoDB" id="775571at2759"/>
<organism evidence="8 9">
    <name type="scientific">Jaapia argillacea MUCL 33604</name>
    <dbReference type="NCBI Taxonomy" id="933084"/>
    <lineage>
        <taxon>Eukaryota</taxon>
        <taxon>Fungi</taxon>
        <taxon>Dikarya</taxon>
        <taxon>Basidiomycota</taxon>
        <taxon>Agaricomycotina</taxon>
        <taxon>Agaricomycetes</taxon>
        <taxon>Agaricomycetidae</taxon>
        <taxon>Jaapiales</taxon>
        <taxon>Jaapiaceae</taxon>
        <taxon>Jaapia</taxon>
    </lineage>
</organism>
<evidence type="ECO:0000313" key="9">
    <source>
        <dbReference type="Proteomes" id="UP000027265"/>
    </source>
</evidence>
<dbReference type="Pfam" id="PF04130">
    <property type="entry name" value="GCP_C_terminal"/>
    <property type="match status" value="1"/>
</dbReference>
<comment type="subcellular location">
    <subcellularLocation>
        <location evidence="5">Cytoplasm</location>
        <location evidence="5">Cytoskeleton</location>
        <location evidence="5">Microtubule organizing center</location>
    </subcellularLocation>
</comment>
<keyword evidence="4 5" id="KW-0206">Cytoskeleton</keyword>
<dbReference type="GO" id="GO:0000922">
    <property type="term" value="C:spindle pole"/>
    <property type="evidence" value="ECO:0007669"/>
    <property type="project" value="InterPro"/>
</dbReference>
<dbReference type="PANTHER" id="PTHR19302">
    <property type="entry name" value="GAMMA TUBULIN COMPLEX PROTEIN"/>
    <property type="match status" value="1"/>
</dbReference>
<keyword evidence="3 5" id="KW-0493">Microtubule</keyword>
<proteinExistence type="inferred from homology"/>
<dbReference type="GO" id="GO:0031122">
    <property type="term" value="P:cytoplasmic microtubule organization"/>
    <property type="evidence" value="ECO:0007669"/>
    <property type="project" value="TreeGrafter"/>
</dbReference>
<evidence type="ECO:0000256" key="1">
    <source>
        <dbReference type="ARBA" id="ARBA00010337"/>
    </source>
</evidence>
<feature type="compositionally biased region" description="Low complexity" evidence="6">
    <location>
        <begin position="295"/>
        <end position="312"/>
    </location>
</feature>
<dbReference type="GO" id="GO:0051321">
    <property type="term" value="P:meiotic cell cycle"/>
    <property type="evidence" value="ECO:0007669"/>
    <property type="project" value="TreeGrafter"/>
</dbReference>
<protein>
    <recommendedName>
        <fullName evidence="5">Spindle pole body component</fullName>
    </recommendedName>
</protein>
<keyword evidence="9" id="KW-1185">Reference proteome</keyword>
<reference evidence="9" key="1">
    <citation type="journal article" date="2014" name="Proc. Natl. Acad. Sci. U.S.A.">
        <title>Extensive sampling of basidiomycete genomes demonstrates inadequacy of the white-rot/brown-rot paradigm for wood decay fungi.</title>
        <authorList>
            <person name="Riley R."/>
            <person name="Salamov A.A."/>
            <person name="Brown D.W."/>
            <person name="Nagy L.G."/>
            <person name="Floudas D."/>
            <person name="Held B.W."/>
            <person name="Levasseur A."/>
            <person name="Lombard V."/>
            <person name="Morin E."/>
            <person name="Otillar R."/>
            <person name="Lindquist E.A."/>
            <person name="Sun H."/>
            <person name="LaButti K.M."/>
            <person name="Schmutz J."/>
            <person name="Jabbour D."/>
            <person name="Luo H."/>
            <person name="Baker S.E."/>
            <person name="Pisabarro A.G."/>
            <person name="Walton J.D."/>
            <person name="Blanchette R.A."/>
            <person name="Henrissat B."/>
            <person name="Martin F."/>
            <person name="Cullen D."/>
            <person name="Hibbett D.S."/>
            <person name="Grigoriev I.V."/>
        </authorList>
    </citation>
    <scope>NUCLEOTIDE SEQUENCE [LARGE SCALE GENOMIC DNA]</scope>
    <source>
        <strain evidence="9">MUCL 33604</strain>
    </source>
</reference>
<keyword evidence="2 5" id="KW-0963">Cytoplasm</keyword>
<accession>A0A067PS66</accession>
<evidence type="ECO:0000256" key="6">
    <source>
        <dbReference type="SAM" id="MobiDB-lite"/>
    </source>
</evidence>
<dbReference type="STRING" id="933084.A0A067PS66"/>
<dbReference type="Proteomes" id="UP000027265">
    <property type="component" value="Unassembled WGS sequence"/>
</dbReference>
<sequence length="898" mass="100330">MSLPDIPHHDPLPEVLPLFYIPKLADKPQDPIMDTIDLLQATYRPAASVPLELALISQAFLESRPSEPQTEDIWHSATKRKGAPQVPATTFTAALYHTQPPFRSSPSNLLYVNFDDLYKSLKMALVGSSSPLFIWHPSSEIFRLPKDEEGLECGLSIEGKNELTSASSSRGTTTHAFAYSMSTVLDYLTFELSQDPFKDTQRATQLSALWMHYADYDESLTCLSKLCFREYPLAPSDYSPLPDSPSQLLSHIYTSLEKQIEKASSQIVKAILAFILTATSHDYLRIVCRTVGYGSSLSSPSDSIRHSSPSDPESSPNVDEDNEEHQDPSAIDDVFPSFFPPDLAITVPSARKSLVLLHAAQPDHPMLTRTNSHSSIDWFWTPKDIEEAWCCTMSGPITAPHGLDARLSHEGQATNQSRRPYKPELSDFHIFDIEPGSDLLQLTSSKESADSRTALRSFIAQFPSTLPMLTPTLTHLAGLVLRPLLEHTKSLSSALLSTFLSPTSYFSLKDHLILLRSHMLLTSNSFRSRLEAALFSDSEDYGYPHRSARALAVHGAKPSPSSQSQKPWAVGLGTGLTERETWPPGGADLSFYLRTVIVDSLESDMRPGPDLSDTGRIYQEAEFRLGFAIRDLPVGTGREQWLNPLSIEALDFLYMDYKPPHPLDVLITPDVLSKYQRLWTFLLRLMRVENVVRVLFRLTRHATQPLFPTLTGSNKLLLHFRYICHTFVSSFSSYVFDVAIRAHYDGFLSQLEPHSGADSSSRNFSDVFALAEQHSAVMDTILSTCLLRSGQRAVGDLLRSCLEVVLDFGVLVGELRRQRLQEYQAAPMLDDLFETFCQKMTTLVMVLDGLVEKGTSLQMATEPRVGHLQNGRLPSTVGLHDLLVRLDVGDWWKRGITQ</sequence>
<dbReference type="Gene3D" id="1.20.120.1900">
    <property type="entry name" value="Gamma-tubulin complex, C-terminal domain"/>
    <property type="match status" value="1"/>
</dbReference>
<dbReference type="InterPro" id="IPR042241">
    <property type="entry name" value="GCP_C_sf"/>
</dbReference>
<dbReference type="GO" id="GO:0005874">
    <property type="term" value="C:microtubule"/>
    <property type="evidence" value="ECO:0007669"/>
    <property type="project" value="UniProtKB-KW"/>
</dbReference>
<name>A0A067PS66_9AGAM</name>